<dbReference type="AlphaFoldDB" id="A0A345NNF9"/>
<reference evidence="1 2" key="1">
    <citation type="submission" date="2018-07" db="EMBL/GenBank/DDBJ databases">
        <title>Complete genome sequencing of Ornithinimicrobium sp. AMA3305.</title>
        <authorList>
            <person name="Bae J.-W."/>
        </authorList>
    </citation>
    <scope>NUCLEOTIDE SEQUENCE [LARGE SCALE GENOMIC DNA]</scope>
    <source>
        <strain evidence="1 2">AMA3305</strain>
    </source>
</reference>
<evidence type="ECO:0000313" key="1">
    <source>
        <dbReference type="EMBL" id="AXH96567.1"/>
    </source>
</evidence>
<evidence type="ECO:0000313" key="2">
    <source>
        <dbReference type="Proteomes" id="UP000253790"/>
    </source>
</evidence>
<proteinExistence type="predicted"/>
<sequence>MLLLTGCGTSSPPDDQAWVRSSVQVLDDVAGSVASSRLALDEAQKGHLLGRSGLVLAQDAESSAAGAARGYLGSQPAPGRAEDFRRLAELLRQAESVLVDARIAFATGAQADYAGLQVRLQKVGQELEQAAEPLRRAGG</sequence>
<dbReference type="KEGG" id="orn:DV701_10930"/>
<protein>
    <submittedName>
        <fullName evidence="1">Uncharacterized protein</fullName>
    </submittedName>
</protein>
<dbReference type="EMBL" id="CP031229">
    <property type="protein sequence ID" value="AXH96567.1"/>
    <property type="molecule type" value="Genomic_DNA"/>
</dbReference>
<accession>A0A345NNF9</accession>
<gene>
    <name evidence="1" type="ORF">DV701_10930</name>
</gene>
<dbReference type="Proteomes" id="UP000253790">
    <property type="component" value="Chromosome"/>
</dbReference>
<organism evidence="1 2">
    <name type="scientific">Ornithinimicrobium avium</name>
    <dbReference type="NCBI Taxonomy" id="2283195"/>
    <lineage>
        <taxon>Bacteria</taxon>
        <taxon>Bacillati</taxon>
        <taxon>Actinomycetota</taxon>
        <taxon>Actinomycetes</taxon>
        <taxon>Micrococcales</taxon>
        <taxon>Ornithinimicrobiaceae</taxon>
        <taxon>Ornithinimicrobium</taxon>
    </lineage>
</organism>
<name>A0A345NNF9_9MICO</name>
<keyword evidence="2" id="KW-1185">Reference proteome</keyword>